<evidence type="ECO:0000256" key="1">
    <source>
        <dbReference type="SAM" id="SignalP"/>
    </source>
</evidence>
<keyword evidence="1" id="KW-0732">Signal</keyword>
<evidence type="ECO:0008006" key="4">
    <source>
        <dbReference type="Google" id="ProtNLM"/>
    </source>
</evidence>
<gene>
    <name evidence="2" type="ORF">OJ962_28995</name>
</gene>
<evidence type="ECO:0000313" key="2">
    <source>
        <dbReference type="EMBL" id="MDA0141566.1"/>
    </source>
</evidence>
<dbReference type="EMBL" id="JAPCID010000060">
    <property type="protein sequence ID" value="MDA0141566.1"/>
    <property type="molecule type" value="Genomic_DNA"/>
</dbReference>
<keyword evidence="3" id="KW-1185">Reference proteome</keyword>
<reference evidence="2" key="1">
    <citation type="submission" date="2022-10" db="EMBL/GenBank/DDBJ databases">
        <title>The WGS of Solirubrobacter sp. CPCC 204708.</title>
        <authorList>
            <person name="Jiang Z."/>
        </authorList>
    </citation>
    <scope>NUCLEOTIDE SEQUENCE</scope>
    <source>
        <strain evidence="2">CPCC 204708</strain>
    </source>
</reference>
<dbReference type="RefSeq" id="WP_202953508.1">
    <property type="nucleotide sequence ID" value="NZ_JAPCID010000060.1"/>
</dbReference>
<protein>
    <recommendedName>
        <fullName evidence="4">DUF1080 domain-containing protein</fullName>
    </recommendedName>
</protein>
<comment type="caution">
    <text evidence="2">The sequence shown here is derived from an EMBL/GenBank/DDBJ whole genome shotgun (WGS) entry which is preliminary data.</text>
</comment>
<organism evidence="2 3">
    <name type="scientific">Solirubrobacter deserti</name>
    <dbReference type="NCBI Taxonomy" id="2282478"/>
    <lineage>
        <taxon>Bacteria</taxon>
        <taxon>Bacillati</taxon>
        <taxon>Actinomycetota</taxon>
        <taxon>Thermoleophilia</taxon>
        <taxon>Solirubrobacterales</taxon>
        <taxon>Solirubrobacteraceae</taxon>
        <taxon>Solirubrobacter</taxon>
    </lineage>
</organism>
<sequence>MRAHPRRSAVAVIGLALCAAAPETAVAASPWETCSRSAGHAAALKAGLQRALNTDRGLRRVFSGTQPSSIYRRPSTSLCGDFNGDGVTDRALLYQCCTVSSPAPWVVLRRRGSQWRIVFRRLSDTTFRLEANGTRLVTTEPKYGSGDANCCPSQLRIGTLRWTGRSFKRSFRLQDT</sequence>
<evidence type="ECO:0000313" key="3">
    <source>
        <dbReference type="Proteomes" id="UP001147700"/>
    </source>
</evidence>
<name>A0ABT4RSJ5_9ACTN</name>
<accession>A0ABT4RSJ5</accession>
<proteinExistence type="predicted"/>
<feature type="chain" id="PRO_5045721761" description="DUF1080 domain-containing protein" evidence="1">
    <location>
        <begin position="28"/>
        <end position="176"/>
    </location>
</feature>
<feature type="signal peptide" evidence="1">
    <location>
        <begin position="1"/>
        <end position="27"/>
    </location>
</feature>
<dbReference type="Proteomes" id="UP001147700">
    <property type="component" value="Unassembled WGS sequence"/>
</dbReference>